<evidence type="ECO:0000313" key="2">
    <source>
        <dbReference type="Proteomes" id="UP000630142"/>
    </source>
</evidence>
<name>A0A8J3GLX7_9HYPH</name>
<dbReference type="Proteomes" id="UP000630142">
    <property type="component" value="Unassembled WGS sequence"/>
</dbReference>
<proteinExistence type="predicted"/>
<reference evidence="1" key="2">
    <citation type="submission" date="2020-09" db="EMBL/GenBank/DDBJ databases">
        <authorList>
            <person name="Sun Q."/>
            <person name="Kim S."/>
        </authorList>
    </citation>
    <scope>NUCLEOTIDE SEQUENCE</scope>
    <source>
        <strain evidence="1">KCTC 42249</strain>
    </source>
</reference>
<keyword evidence="2" id="KW-1185">Reference proteome</keyword>
<dbReference type="AlphaFoldDB" id="A0A8J3GLX7"/>
<dbReference type="RefSeq" id="WP_189506216.1">
    <property type="nucleotide sequence ID" value="NZ_BMZQ01000003.1"/>
</dbReference>
<comment type="caution">
    <text evidence="1">The sequence shown here is derived from an EMBL/GenBank/DDBJ whole genome shotgun (WGS) entry which is preliminary data.</text>
</comment>
<evidence type="ECO:0000313" key="1">
    <source>
        <dbReference type="EMBL" id="GHD20779.1"/>
    </source>
</evidence>
<protein>
    <submittedName>
        <fullName evidence="1">Uncharacterized protein</fullName>
    </submittedName>
</protein>
<sequence length="167" mass="18621">MADSDNTTTLPVVIKKWREKQRRVGTTQKQSCIASTHAASIVSDPAIELLHNWNETHYAASVLCRLQQRQESRSLRLRPRRSNPDVPHTECCNHEAARAAEITAIDEEERLLEACSATSASTLEGVLAKLEMIESAGQSRGTATEFPWPQIRSLTMDLRKVLSAGKR</sequence>
<organism evidence="1 2">
    <name type="scientific">Tianweitania populi</name>
    <dbReference type="NCBI Taxonomy" id="1607949"/>
    <lineage>
        <taxon>Bacteria</taxon>
        <taxon>Pseudomonadati</taxon>
        <taxon>Pseudomonadota</taxon>
        <taxon>Alphaproteobacteria</taxon>
        <taxon>Hyphomicrobiales</taxon>
        <taxon>Phyllobacteriaceae</taxon>
        <taxon>Tianweitania</taxon>
    </lineage>
</organism>
<dbReference type="EMBL" id="BMZQ01000003">
    <property type="protein sequence ID" value="GHD20779.1"/>
    <property type="molecule type" value="Genomic_DNA"/>
</dbReference>
<reference evidence="1" key="1">
    <citation type="journal article" date="2014" name="Int. J. Syst. Evol. Microbiol.">
        <title>Complete genome sequence of Corynebacterium casei LMG S-19264T (=DSM 44701T), isolated from a smear-ripened cheese.</title>
        <authorList>
            <consortium name="US DOE Joint Genome Institute (JGI-PGF)"/>
            <person name="Walter F."/>
            <person name="Albersmeier A."/>
            <person name="Kalinowski J."/>
            <person name="Ruckert C."/>
        </authorList>
    </citation>
    <scope>NUCLEOTIDE SEQUENCE</scope>
    <source>
        <strain evidence="1">KCTC 42249</strain>
    </source>
</reference>
<accession>A0A8J3GLX7</accession>
<gene>
    <name evidence="1" type="ORF">GCM10016234_33430</name>
</gene>